<proteinExistence type="predicted"/>
<dbReference type="GO" id="GO:0016020">
    <property type="term" value="C:membrane"/>
    <property type="evidence" value="ECO:0007669"/>
    <property type="project" value="InterPro"/>
</dbReference>
<feature type="transmembrane region" description="Helical" evidence="3">
    <location>
        <begin position="43"/>
        <end position="71"/>
    </location>
</feature>
<keyword evidence="2 3" id="KW-1133">Transmembrane helix</keyword>
<dbReference type="Pfam" id="PF07155">
    <property type="entry name" value="ECF-ribofla_trS"/>
    <property type="match status" value="1"/>
</dbReference>
<feature type="transmembrane region" description="Helical" evidence="3">
    <location>
        <begin position="160"/>
        <end position="181"/>
    </location>
</feature>
<dbReference type="PANTHER" id="PTHR37815:SF3">
    <property type="entry name" value="UPF0397 PROTEIN SPR0429"/>
    <property type="match status" value="1"/>
</dbReference>
<keyword evidence="3" id="KW-0472">Membrane</keyword>
<evidence type="ECO:0000256" key="1">
    <source>
        <dbReference type="ARBA" id="ARBA00022692"/>
    </source>
</evidence>
<feature type="transmembrane region" description="Helical" evidence="3">
    <location>
        <begin position="114"/>
        <end position="140"/>
    </location>
</feature>
<dbReference type="AlphaFoldDB" id="A0A9D1LML2"/>
<reference evidence="4" key="1">
    <citation type="submission" date="2020-10" db="EMBL/GenBank/DDBJ databases">
        <authorList>
            <person name="Gilroy R."/>
        </authorList>
    </citation>
    <scope>NUCLEOTIDE SEQUENCE</scope>
    <source>
        <strain evidence="4">CHK191-8634</strain>
    </source>
</reference>
<accession>A0A9D1LML2</accession>
<gene>
    <name evidence="4" type="ORF">IAB67_09965</name>
</gene>
<dbReference type="PANTHER" id="PTHR37815">
    <property type="entry name" value="UPF0397 PROTEIN BC_2624-RELATED"/>
    <property type="match status" value="1"/>
</dbReference>
<protein>
    <submittedName>
        <fullName evidence="4">ECF transporter S component</fullName>
    </submittedName>
</protein>
<comment type="caution">
    <text evidence="4">The sequence shown here is derived from an EMBL/GenBank/DDBJ whole genome shotgun (WGS) entry which is preliminary data.</text>
</comment>
<organism evidence="4 5">
    <name type="scientific">Candidatus Ventrousia excrementavium</name>
    <dbReference type="NCBI Taxonomy" id="2840961"/>
    <lineage>
        <taxon>Bacteria</taxon>
        <taxon>Bacillati</taxon>
        <taxon>Bacillota</taxon>
        <taxon>Clostridia</taxon>
        <taxon>Eubacteriales</taxon>
        <taxon>Clostridiaceae</taxon>
        <taxon>Clostridiaceae incertae sedis</taxon>
        <taxon>Candidatus Ventrousia</taxon>
    </lineage>
</organism>
<dbReference type="EMBL" id="DVMR01000076">
    <property type="protein sequence ID" value="HIU44610.1"/>
    <property type="molecule type" value="Genomic_DNA"/>
</dbReference>
<dbReference type="InterPro" id="IPR009825">
    <property type="entry name" value="ECF_substrate-spec-like"/>
</dbReference>
<feature type="transmembrane region" description="Helical" evidence="3">
    <location>
        <begin position="12"/>
        <end position="31"/>
    </location>
</feature>
<evidence type="ECO:0000256" key="2">
    <source>
        <dbReference type="ARBA" id="ARBA00022989"/>
    </source>
</evidence>
<dbReference type="Proteomes" id="UP000824073">
    <property type="component" value="Unassembled WGS sequence"/>
</dbReference>
<dbReference type="Gene3D" id="1.10.1760.20">
    <property type="match status" value="1"/>
</dbReference>
<keyword evidence="1 3" id="KW-0812">Transmembrane</keyword>
<evidence type="ECO:0000313" key="4">
    <source>
        <dbReference type="EMBL" id="HIU44610.1"/>
    </source>
</evidence>
<sequence length="195" mass="20914">MNRHRYFSTERLAVIGLMAAMVFVATYFLHIDIPTPLGKTMLHFGNVMCVLSGLLFGGLTGGLAAGIGSAIYDLMDPAFAPEFWITFILKFAMAFIAGTLAGRGGARHAKPPRLIAAAIVGAVSYTALYIGKTIIVEYFVMRAEWATVWTVVVTKGSVSLFNAALAAAVSAVLAIALRPALERAGVYRRLDGERQ</sequence>
<name>A0A9D1LML2_9CLOT</name>
<evidence type="ECO:0000256" key="3">
    <source>
        <dbReference type="SAM" id="Phobius"/>
    </source>
</evidence>
<feature type="transmembrane region" description="Helical" evidence="3">
    <location>
        <begin position="83"/>
        <end position="102"/>
    </location>
</feature>
<evidence type="ECO:0000313" key="5">
    <source>
        <dbReference type="Proteomes" id="UP000824073"/>
    </source>
</evidence>
<reference evidence="4" key="2">
    <citation type="journal article" date="2021" name="PeerJ">
        <title>Extensive microbial diversity within the chicken gut microbiome revealed by metagenomics and culture.</title>
        <authorList>
            <person name="Gilroy R."/>
            <person name="Ravi A."/>
            <person name="Getino M."/>
            <person name="Pursley I."/>
            <person name="Horton D.L."/>
            <person name="Alikhan N.F."/>
            <person name="Baker D."/>
            <person name="Gharbi K."/>
            <person name="Hall N."/>
            <person name="Watson M."/>
            <person name="Adriaenssens E.M."/>
            <person name="Foster-Nyarko E."/>
            <person name="Jarju S."/>
            <person name="Secka A."/>
            <person name="Antonio M."/>
            <person name="Oren A."/>
            <person name="Chaudhuri R.R."/>
            <person name="La Ragione R."/>
            <person name="Hildebrand F."/>
            <person name="Pallen M.J."/>
        </authorList>
    </citation>
    <scope>NUCLEOTIDE SEQUENCE</scope>
    <source>
        <strain evidence="4">CHK191-8634</strain>
    </source>
</reference>